<evidence type="ECO:0000256" key="2">
    <source>
        <dbReference type="SAM" id="Phobius"/>
    </source>
</evidence>
<keyword evidence="2" id="KW-0812">Transmembrane</keyword>
<keyword evidence="4" id="KW-1185">Reference proteome</keyword>
<proteinExistence type="predicted"/>
<evidence type="ECO:0008006" key="5">
    <source>
        <dbReference type="Google" id="ProtNLM"/>
    </source>
</evidence>
<organism evidence="3 4">
    <name type="scientific">Kingdonia uniflora</name>
    <dbReference type="NCBI Taxonomy" id="39325"/>
    <lineage>
        <taxon>Eukaryota</taxon>
        <taxon>Viridiplantae</taxon>
        <taxon>Streptophyta</taxon>
        <taxon>Embryophyta</taxon>
        <taxon>Tracheophyta</taxon>
        <taxon>Spermatophyta</taxon>
        <taxon>Magnoliopsida</taxon>
        <taxon>Ranunculales</taxon>
        <taxon>Circaeasteraceae</taxon>
        <taxon>Kingdonia</taxon>
    </lineage>
</organism>
<evidence type="ECO:0000313" key="3">
    <source>
        <dbReference type="EMBL" id="KAF6172822.1"/>
    </source>
</evidence>
<dbReference type="OrthoDB" id="1892673at2759"/>
<evidence type="ECO:0000256" key="1">
    <source>
        <dbReference type="SAM" id="MobiDB-lite"/>
    </source>
</evidence>
<dbReference type="AlphaFoldDB" id="A0A7J7P0R5"/>
<comment type="caution">
    <text evidence="3">The sequence shown here is derived from an EMBL/GenBank/DDBJ whole genome shotgun (WGS) entry which is preliminary data.</text>
</comment>
<feature type="transmembrane region" description="Helical" evidence="2">
    <location>
        <begin position="36"/>
        <end position="55"/>
    </location>
</feature>
<sequence>MSDSHEPRPEVTNRPPPGKQPGEVLHQRRNLPSSPLRMAAVGFVVISTIGYLTLYSKKKPKVSALEVPKVATGVTDSDTTRGLRN</sequence>
<dbReference type="EMBL" id="JACGCM010000377">
    <property type="protein sequence ID" value="KAF6172822.1"/>
    <property type="molecule type" value="Genomic_DNA"/>
</dbReference>
<keyword evidence="2" id="KW-0472">Membrane</keyword>
<accession>A0A7J7P0R5</accession>
<feature type="region of interest" description="Disordered" evidence="1">
    <location>
        <begin position="1"/>
        <end position="33"/>
    </location>
</feature>
<reference evidence="3 4" key="1">
    <citation type="journal article" date="2020" name="IScience">
        <title>Genome Sequencing of the Endangered Kingdonia uniflora (Circaeasteraceae, Ranunculales) Reveals Potential Mechanisms of Evolutionary Specialization.</title>
        <authorList>
            <person name="Sun Y."/>
            <person name="Deng T."/>
            <person name="Zhang A."/>
            <person name="Moore M.J."/>
            <person name="Landis J.B."/>
            <person name="Lin N."/>
            <person name="Zhang H."/>
            <person name="Zhang X."/>
            <person name="Huang J."/>
            <person name="Zhang X."/>
            <person name="Sun H."/>
            <person name="Wang H."/>
        </authorList>
    </citation>
    <scope>NUCLEOTIDE SEQUENCE [LARGE SCALE GENOMIC DNA]</scope>
    <source>
        <strain evidence="3">TB1705</strain>
        <tissue evidence="3">Leaf</tissue>
    </source>
</reference>
<dbReference type="Proteomes" id="UP000541444">
    <property type="component" value="Unassembled WGS sequence"/>
</dbReference>
<keyword evidence="2" id="KW-1133">Transmembrane helix</keyword>
<feature type="compositionally biased region" description="Basic and acidic residues" evidence="1">
    <location>
        <begin position="1"/>
        <end position="11"/>
    </location>
</feature>
<gene>
    <name evidence="3" type="ORF">GIB67_034674</name>
</gene>
<name>A0A7J7P0R5_9MAGN</name>
<protein>
    <recommendedName>
        <fullName evidence="5">Transmembrane protein</fullName>
    </recommendedName>
</protein>
<evidence type="ECO:0000313" key="4">
    <source>
        <dbReference type="Proteomes" id="UP000541444"/>
    </source>
</evidence>